<dbReference type="InterPro" id="IPR032675">
    <property type="entry name" value="LRR_dom_sf"/>
</dbReference>
<keyword evidence="2" id="KW-1185">Reference proteome</keyword>
<dbReference type="Proteomes" id="UP001209540">
    <property type="component" value="Unassembled WGS sequence"/>
</dbReference>
<evidence type="ECO:0008006" key="3">
    <source>
        <dbReference type="Google" id="ProtNLM"/>
    </source>
</evidence>
<dbReference type="GO" id="GO:0031146">
    <property type="term" value="P:SCF-dependent proteasomal ubiquitin-dependent protein catabolic process"/>
    <property type="evidence" value="ECO:0007669"/>
    <property type="project" value="TreeGrafter"/>
</dbReference>
<name>A0AAD5PBG8_9FUNG</name>
<dbReference type="PANTHER" id="PTHR13318">
    <property type="entry name" value="PARTNER OF PAIRED, ISOFORM B-RELATED"/>
    <property type="match status" value="1"/>
</dbReference>
<dbReference type="Gene3D" id="3.80.10.10">
    <property type="entry name" value="Ribonuclease Inhibitor"/>
    <property type="match status" value="2"/>
</dbReference>
<evidence type="ECO:0000313" key="2">
    <source>
        <dbReference type="Proteomes" id="UP001209540"/>
    </source>
</evidence>
<organism evidence="1 2">
    <name type="scientific">Phascolomyces articulosus</name>
    <dbReference type="NCBI Taxonomy" id="60185"/>
    <lineage>
        <taxon>Eukaryota</taxon>
        <taxon>Fungi</taxon>
        <taxon>Fungi incertae sedis</taxon>
        <taxon>Mucoromycota</taxon>
        <taxon>Mucoromycotina</taxon>
        <taxon>Mucoromycetes</taxon>
        <taxon>Mucorales</taxon>
        <taxon>Lichtheimiaceae</taxon>
        <taxon>Phascolomyces</taxon>
    </lineage>
</organism>
<proteinExistence type="predicted"/>
<reference evidence="1" key="1">
    <citation type="journal article" date="2022" name="IScience">
        <title>Evolution of zygomycete secretomes and the origins of terrestrial fungal ecologies.</title>
        <authorList>
            <person name="Chang Y."/>
            <person name="Wang Y."/>
            <person name="Mondo S."/>
            <person name="Ahrendt S."/>
            <person name="Andreopoulos W."/>
            <person name="Barry K."/>
            <person name="Beard J."/>
            <person name="Benny G.L."/>
            <person name="Blankenship S."/>
            <person name="Bonito G."/>
            <person name="Cuomo C."/>
            <person name="Desiro A."/>
            <person name="Gervers K.A."/>
            <person name="Hundley H."/>
            <person name="Kuo A."/>
            <person name="LaButti K."/>
            <person name="Lang B.F."/>
            <person name="Lipzen A."/>
            <person name="O'Donnell K."/>
            <person name="Pangilinan J."/>
            <person name="Reynolds N."/>
            <person name="Sandor L."/>
            <person name="Smith M.E."/>
            <person name="Tsang A."/>
            <person name="Grigoriev I.V."/>
            <person name="Stajich J.E."/>
            <person name="Spatafora J.W."/>
        </authorList>
    </citation>
    <scope>NUCLEOTIDE SEQUENCE</scope>
    <source>
        <strain evidence="1">RSA 2281</strain>
    </source>
</reference>
<accession>A0AAD5PBG8</accession>
<dbReference type="GO" id="GO:0019005">
    <property type="term" value="C:SCF ubiquitin ligase complex"/>
    <property type="evidence" value="ECO:0007669"/>
    <property type="project" value="TreeGrafter"/>
</dbReference>
<protein>
    <recommendedName>
        <fullName evidence="3">RNI-like protein</fullName>
    </recommendedName>
</protein>
<comment type="caution">
    <text evidence="1">The sequence shown here is derived from an EMBL/GenBank/DDBJ whole genome shotgun (WGS) entry which is preliminary data.</text>
</comment>
<reference evidence="1" key="2">
    <citation type="submission" date="2023-02" db="EMBL/GenBank/DDBJ databases">
        <authorList>
            <consortium name="DOE Joint Genome Institute"/>
            <person name="Mondo S.J."/>
            <person name="Chang Y."/>
            <person name="Wang Y."/>
            <person name="Ahrendt S."/>
            <person name="Andreopoulos W."/>
            <person name="Barry K."/>
            <person name="Beard J."/>
            <person name="Benny G.L."/>
            <person name="Blankenship S."/>
            <person name="Bonito G."/>
            <person name="Cuomo C."/>
            <person name="Desiro A."/>
            <person name="Gervers K.A."/>
            <person name="Hundley H."/>
            <person name="Kuo A."/>
            <person name="LaButti K."/>
            <person name="Lang B.F."/>
            <person name="Lipzen A."/>
            <person name="O'Donnell K."/>
            <person name="Pangilinan J."/>
            <person name="Reynolds N."/>
            <person name="Sandor L."/>
            <person name="Smith M.W."/>
            <person name="Tsang A."/>
            <person name="Grigoriev I.V."/>
            <person name="Stajich J.E."/>
            <person name="Spatafora J.W."/>
        </authorList>
    </citation>
    <scope>NUCLEOTIDE SEQUENCE</scope>
    <source>
        <strain evidence="1">RSA 2281</strain>
    </source>
</reference>
<dbReference type="SUPFAM" id="SSF52058">
    <property type="entry name" value="L domain-like"/>
    <property type="match status" value="1"/>
</dbReference>
<sequence length="427" mass="48176">MALLEIQNTLTHLDIDLQKNRNLITIAEILSTCKNLTDLSYITKATFSTHVGDVIGSPKHQYLVNLELRCNKLMYGQDIEPILRQCQSLRRIAMDGCDDSTIDLLAQSTIATNLEIIGINVLKTDIPKLQRKGEGKQGLRVLKIVQNVPTDSSSVSKILRLVYKHRITLGTLHIEVTSITQEEFDQFCVIYPGFNLINIETLILFAGNSTIEELILQLVCDSKKLKTMELDSIYNMNRLTSHLINMPPLSRLSIEWWPSNNNNTSDNNTSVDDRGLIQLFKKYTQLSMTSALSLRSISLSDCREASDNVLSILAQVKTLQEITLKSLSNITETGIMEFFKKINSQQLTYVCLHYLPLVTDTTLTILTWHDNLSYIWLDGLESITDQGLRNLIDSPPPSLAKLDVGRCFQISSESFTKKKGTCCVTIW</sequence>
<dbReference type="EMBL" id="JAIXMP010000023">
    <property type="protein sequence ID" value="KAI9255066.1"/>
    <property type="molecule type" value="Genomic_DNA"/>
</dbReference>
<dbReference type="SUPFAM" id="SSF52047">
    <property type="entry name" value="RNI-like"/>
    <property type="match status" value="1"/>
</dbReference>
<gene>
    <name evidence="1" type="ORF">BDA99DRAFT_152079</name>
</gene>
<evidence type="ECO:0000313" key="1">
    <source>
        <dbReference type="EMBL" id="KAI9255066.1"/>
    </source>
</evidence>
<dbReference type="AlphaFoldDB" id="A0AAD5PBG8"/>